<dbReference type="OrthoDB" id="10071381at2759"/>
<dbReference type="InterPro" id="IPR006910">
    <property type="entry name" value="Rad21_Rec8_N"/>
</dbReference>
<sequence>MDYVLIRMPPPNPNLPKPRFSLYLSSQLQYGVVVVYHRQCRFLLEDFKQIVERLLCPEPCSSVIDIAQLDRVTLDGPDNLSLMEGAEGALDPFFGLMRMDCLPSPYQIQQPRTQDTDSQHSLVASPHIVPPEQFVLRALLGPQALPVRLKETLEHPDTVDVCATVSDEETGRPVAVTLATISKEVTSLSSAALAPPPSAGSSGRGAQAASKRETERAAGSCVGGE</sequence>
<dbReference type="EMBL" id="JANIIK010000037">
    <property type="protein sequence ID" value="KAJ3611725.1"/>
    <property type="molecule type" value="Genomic_DNA"/>
</dbReference>
<feature type="compositionally biased region" description="Low complexity" evidence="1">
    <location>
        <begin position="188"/>
        <end position="209"/>
    </location>
</feature>
<feature type="domain" description="Rad21/Rec8-like protein N-terminal" evidence="2">
    <location>
        <begin position="18"/>
        <end position="54"/>
    </location>
</feature>
<evidence type="ECO:0000259" key="2">
    <source>
        <dbReference type="Pfam" id="PF04825"/>
    </source>
</evidence>
<keyword evidence="4" id="KW-1185">Reference proteome</keyword>
<protein>
    <recommendedName>
        <fullName evidence="2">Rad21/Rec8-like protein N-terminal domain-containing protein</fullName>
    </recommendedName>
</protein>
<comment type="caution">
    <text evidence="3">The sequence shown here is derived from an EMBL/GenBank/DDBJ whole genome shotgun (WGS) entry which is preliminary data.</text>
</comment>
<gene>
    <name evidence="3" type="ORF">NHX12_021739</name>
</gene>
<evidence type="ECO:0000256" key="1">
    <source>
        <dbReference type="SAM" id="MobiDB-lite"/>
    </source>
</evidence>
<feature type="non-terminal residue" evidence="3">
    <location>
        <position position="225"/>
    </location>
</feature>
<evidence type="ECO:0000313" key="4">
    <source>
        <dbReference type="Proteomes" id="UP001148018"/>
    </source>
</evidence>
<name>A0A9Q0IVF0_9TELE</name>
<organism evidence="3 4">
    <name type="scientific">Muraenolepis orangiensis</name>
    <name type="common">Patagonian moray cod</name>
    <dbReference type="NCBI Taxonomy" id="630683"/>
    <lineage>
        <taxon>Eukaryota</taxon>
        <taxon>Metazoa</taxon>
        <taxon>Chordata</taxon>
        <taxon>Craniata</taxon>
        <taxon>Vertebrata</taxon>
        <taxon>Euteleostomi</taxon>
        <taxon>Actinopterygii</taxon>
        <taxon>Neopterygii</taxon>
        <taxon>Teleostei</taxon>
        <taxon>Neoteleostei</taxon>
        <taxon>Acanthomorphata</taxon>
        <taxon>Zeiogadaria</taxon>
        <taxon>Gadariae</taxon>
        <taxon>Gadiformes</taxon>
        <taxon>Muraenolepidoidei</taxon>
        <taxon>Muraenolepididae</taxon>
        <taxon>Muraenolepis</taxon>
    </lineage>
</organism>
<reference evidence="3" key="1">
    <citation type="submission" date="2022-07" db="EMBL/GenBank/DDBJ databases">
        <title>Chromosome-level genome of Muraenolepis orangiensis.</title>
        <authorList>
            <person name="Kim J."/>
        </authorList>
    </citation>
    <scope>NUCLEOTIDE SEQUENCE</scope>
    <source>
        <strain evidence="3">KU_S4_2022</strain>
        <tissue evidence="3">Muscle</tissue>
    </source>
</reference>
<evidence type="ECO:0000313" key="3">
    <source>
        <dbReference type="EMBL" id="KAJ3611725.1"/>
    </source>
</evidence>
<dbReference type="Pfam" id="PF04825">
    <property type="entry name" value="Rad21_Rec8_N"/>
    <property type="match status" value="1"/>
</dbReference>
<dbReference type="Proteomes" id="UP001148018">
    <property type="component" value="Unassembled WGS sequence"/>
</dbReference>
<accession>A0A9Q0IVF0</accession>
<feature type="region of interest" description="Disordered" evidence="1">
    <location>
        <begin position="188"/>
        <end position="225"/>
    </location>
</feature>
<proteinExistence type="predicted"/>
<dbReference type="AlphaFoldDB" id="A0A9Q0IVF0"/>